<dbReference type="OrthoDB" id="379794at2759"/>
<dbReference type="InParanoid" id="T0RI50"/>
<dbReference type="RefSeq" id="XP_008614681.1">
    <property type="nucleotide sequence ID" value="XM_008616459.1"/>
</dbReference>
<dbReference type="Proteomes" id="UP000030762">
    <property type="component" value="Unassembled WGS sequence"/>
</dbReference>
<name>T0RI50_SAPDV</name>
<dbReference type="SUPFAM" id="SSF48371">
    <property type="entry name" value="ARM repeat"/>
    <property type="match status" value="1"/>
</dbReference>
<evidence type="ECO:0000313" key="5">
    <source>
        <dbReference type="Proteomes" id="UP000030762"/>
    </source>
</evidence>
<feature type="domain" description="Ataxin-10" evidence="3">
    <location>
        <begin position="475"/>
        <end position="569"/>
    </location>
</feature>
<dbReference type="eggNOG" id="KOG2676">
    <property type="taxonomic scope" value="Eukaryota"/>
</dbReference>
<dbReference type="OMA" id="ECHQYRK"/>
<dbReference type="Pfam" id="PF09759">
    <property type="entry name" value="Atx10homo_assoc"/>
    <property type="match status" value="1"/>
</dbReference>
<proteinExistence type="predicted"/>
<evidence type="ECO:0000313" key="4">
    <source>
        <dbReference type="EMBL" id="EQC31953.1"/>
    </source>
</evidence>
<dbReference type="STRING" id="1156394.T0RI50"/>
<dbReference type="Gene3D" id="1.25.10.10">
    <property type="entry name" value="Leucine-rich Repeat Variant"/>
    <property type="match status" value="1"/>
</dbReference>
<dbReference type="GO" id="GO:0005829">
    <property type="term" value="C:cytosol"/>
    <property type="evidence" value="ECO:0007669"/>
    <property type="project" value="TreeGrafter"/>
</dbReference>
<evidence type="ECO:0000256" key="1">
    <source>
        <dbReference type="ARBA" id="ARBA00022618"/>
    </source>
</evidence>
<gene>
    <name evidence="4" type="ORF">SDRG_10468</name>
</gene>
<dbReference type="InterPro" id="IPR051374">
    <property type="entry name" value="Ataxin-10/CTR86_families"/>
</dbReference>
<accession>T0RI50</accession>
<keyword evidence="1" id="KW-0132">Cell division</keyword>
<keyword evidence="5" id="KW-1185">Reference proteome</keyword>
<evidence type="ECO:0000259" key="3">
    <source>
        <dbReference type="Pfam" id="PF09759"/>
    </source>
</evidence>
<sequence>MLRLVGGPLKSTKSILQYCAMTTTSLPLLQDLSALLPRDVAGVQDASLLLETLEDSARQCQAPAFRDAFAASGLADIFPTFLASVAKDLASHAPAAPVAEGDEEDDGFGYSYTATKSGNGEIEPRAAATFADTASAERAIYLFLSSYRFLRNVCVQNEANQTLLQPLLPLTLLQLEAHVHWMHTDDDVMKELLVLSSQVMVQFVGNVVVNHEENQRVLWPLLQPKLLEMLLVECQVHRKLLGFATAALCNCLHSPTDGAARANELAAHRRPLLILLLQRCLTHGSDEDEDRVDAAFEWIVLLFQQLFQRQHTSAMYRSLSVSLLSTLWSRLTPEQILLLRMLDMCLATDDERATKAQVHATDDASLFPFILTEFVALHATKDAGEDEAPPSADREAMWRVMEIEASKLMLHILGTLTTTLPPTALTDAAVQADVLAFVPALVHQMHRAAAARPVDGKLTNKPTDDDGDVDYYYGYKSAGVRVLGNLVHRNPAVQDLMRSCGGIEVLLNSCNIDETNPMIREWALVALRHVCEGCEANQDYIKALAPQGVQSNVDLTQMGAKAVMTDDKVTIQPL</sequence>
<protein>
    <recommendedName>
        <fullName evidence="3">Ataxin-10 domain-containing protein</fullName>
    </recommendedName>
</protein>
<dbReference type="EMBL" id="JH767166">
    <property type="protein sequence ID" value="EQC31953.1"/>
    <property type="molecule type" value="Genomic_DNA"/>
</dbReference>
<dbReference type="InterPro" id="IPR011989">
    <property type="entry name" value="ARM-like"/>
</dbReference>
<organism evidence="4 5">
    <name type="scientific">Saprolegnia diclina (strain VS20)</name>
    <dbReference type="NCBI Taxonomy" id="1156394"/>
    <lineage>
        <taxon>Eukaryota</taxon>
        <taxon>Sar</taxon>
        <taxon>Stramenopiles</taxon>
        <taxon>Oomycota</taxon>
        <taxon>Saprolegniomycetes</taxon>
        <taxon>Saprolegniales</taxon>
        <taxon>Saprolegniaceae</taxon>
        <taxon>Saprolegnia</taxon>
    </lineage>
</organism>
<dbReference type="VEuPathDB" id="FungiDB:SDRG_10468"/>
<evidence type="ECO:0000256" key="2">
    <source>
        <dbReference type="ARBA" id="ARBA00023306"/>
    </source>
</evidence>
<dbReference type="InterPro" id="IPR019156">
    <property type="entry name" value="Ataxin-10_domain"/>
</dbReference>
<dbReference type="PANTHER" id="PTHR13255:SF0">
    <property type="entry name" value="ATAXIN-10"/>
    <property type="match status" value="1"/>
</dbReference>
<dbReference type="InterPro" id="IPR016024">
    <property type="entry name" value="ARM-type_fold"/>
</dbReference>
<dbReference type="AlphaFoldDB" id="T0RI50"/>
<dbReference type="GeneID" id="19951195"/>
<dbReference type="PANTHER" id="PTHR13255">
    <property type="entry name" value="ATAXIN-10"/>
    <property type="match status" value="1"/>
</dbReference>
<keyword evidence="2" id="KW-0131">Cell cycle</keyword>
<reference evidence="4 5" key="1">
    <citation type="submission" date="2012-04" db="EMBL/GenBank/DDBJ databases">
        <title>The Genome Sequence of Saprolegnia declina VS20.</title>
        <authorList>
            <consortium name="The Broad Institute Genome Sequencing Platform"/>
            <person name="Russ C."/>
            <person name="Nusbaum C."/>
            <person name="Tyler B."/>
            <person name="van West P."/>
            <person name="Dieguez-Uribeondo J."/>
            <person name="de Bruijn I."/>
            <person name="Tripathy S."/>
            <person name="Jiang R."/>
            <person name="Young S.K."/>
            <person name="Zeng Q."/>
            <person name="Gargeya S."/>
            <person name="Fitzgerald M."/>
            <person name="Haas B."/>
            <person name="Abouelleil A."/>
            <person name="Alvarado L."/>
            <person name="Arachchi H.M."/>
            <person name="Berlin A."/>
            <person name="Chapman S.B."/>
            <person name="Goldberg J."/>
            <person name="Griggs A."/>
            <person name="Gujja S."/>
            <person name="Hansen M."/>
            <person name="Howarth C."/>
            <person name="Imamovic A."/>
            <person name="Larimer J."/>
            <person name="McCowen C."/>
            <person name="Montmayeur A."/>
            <person name="Murphy C."/>
            <person name="Neiman D."/>
            <person name="Pearson M."/>
            <person name="Priest M."/>
            <person name="Roberts A."/>
            <person name="Saif S."/>
            <person name="Shea T."/>
            <person name="Sisk P."/>
            <person name="Sykes S."/>
            <person name="Wortman J."/>
            <person name="Nusbaum C."/>
            <person name="Birren B."/>
        </authorList>
    </citation>
    <scope>NUCLEOTIDE SEQUENCE [LARGE SCALE GENOMIC DNA]</scope>
    <source>
        <strain evidence="4 5">VS20</strain>
    </source>
</reference>
<dbReference type="GO" id="GO:0051301">
    <property type="term" value="P:cell division"/>
    <property type="evidence" value="ECO:0007669"/>
    <property type="project" value="UniProtKB-KW"/>
</dbReference>